<evidence type="ECO:0000313" key="2">
    <source>
        <dbReference type="EMBL" id="KGT92458.1"/>
    </source>
</evidence>
<feature type="chain" id="PRO_5002006837" evidence="1">
    <location>
        <begin position="21"/>
        <end position="201"/>
    </location>
</feature>
<keyword evidence="1" id="KW-0732">Signal</keyword>
<comment type="caution">
    <text evidence="2">The sequence shown here is derived from an EMBL/GenBank/DDBJ whole genome shotgun (WGS) entry which is preliminary data.</text>
</comment>
<evidence type="ECO:0000256" key="1">
    <source>
        <dbReference type="SAM" id="SignalP"/>
    </source>
</evidence>
<dbReference type="PANTHER" id="PTHR37691">
    <property type="entry name" value="BLR3518 PROTEIN"/>
    <property type="match status" value="1"/>
</dbReference>
<evidence type="ECO:0000313" key="3">
    <source>
        <dbReference type="Proteomes" id="UP000030351"/>
    </source>
</evidence>
<accession>A0A0A4A3J2</accession>
<dbReference type="EMBL" id="JRUQ01000040">
    <property type="protein sequence ID" value="KGT92458.1"/>
    <property type="molecule type" value="Genomic_DNA"/>
</dbReference>
<dbReference type="eggNOG" id="COG1416">
    <property type="taxonomic scope" value="Bacteria"/>
</dbReference>
<reference evidence="2 3" key="1">
    <citation type="submission" date="2014-10" db="EMBL/GenBank/DDBJ databases">
        <title>Genome sequence of Erwinia typographi M043b.</title>
        <authorList>
            <person name="Chan K.-G."/>
            <person name="Tan W.-S."/>
        </authorList>
    </citation>
    <scope>NUCLEOTIDE SEQUENCE [LARGE SCALE GENOMIC DNA]</scope>
    <source>
        <strain evidence="2 3">M043b</strain>
    </source>
</reference>
<dbReference type="RefSeq" id="WP_034893785.1">
    <property type="nucleotide sequence ID" value="NZ_JRUQ01000040.1"/>
</dbReference>
<dbReference type="OrthoDB" id="7206705at2"/>
<feature type="signal peptide" evidence="1">
    <location>
        <begin position="1"/>
        <end position="20"/>
    </location>
</feature>
<dbReference type="SUPFAM" id="SSF75169">
    <property type="entry name" value="DsrEFH-like"/>
    <property type="match status" value="1"/>
</dbReference>
<dbReference type="AlphaFoldDB" id="A0A0A4A3J2"/>
<protein>
    <submittedName>
        <fullName evidence="2">Sulfur reduction protein DsrE</fullName>
    </submittedName>
</protein>
<proteinExistence type="predicted"/>
<dbReference type="Proteomes" id="UP000030351">
    <property type="component" value="Unassembled WGS sequence"/>
</dbReference>
<sequence length="201" mass="21982">MRQTLKITAVAVIASLATVAAIKAPVILSKVSGRFDVKPAQPEGFWQTPTIAGYGKIHNRPETAFRPQSDEHYSVVFQVQNGDQPKAVVNAELEKVARTVNLYVASGVPLENLKFVVAIAGSATPVVLDNEHYHQEFGVDNPNLPLIARLREAGVVVSVCDQAVAGHRYPFDWVDEKVTHALSNLTTITTLEHRGYTLMPM</sequence>
<dbReference type="InterPro" id="IPR027396">
    <property type="entry name" value="DsrEFH-like"/>
</dbReference>
<dbReference type="PANTHER" id="PTHR37691:SF1">
    <property type="entry name" value="BLR3518 PROTEIN"/>
    <property type="match status" value="1"/>
</dbReference>
<dbReference type="Gene3D" id="3.40.1260.10">
    <property type="entry name" value="DsrEFH-like"/>
    <property type="match status" value="1"/>
</dbReference>
<keyword evidence="3" id="KW-1185">Reference proteome</keyword>
<name>A0A0A4A3J2_9GAMM</name>
<dbReference type="STRING" id="371042.NG99_13745"/>
<organism evidence="2 3">
    <name type="scientific">Erwinia typographi</name>
    <dbReference type="NCBI Taxonomy" id="371042"/>
    <lineage>
        <taxon>Bacteria</taxon>
        <taxon>Pseudomonadati</taxon>
        <taxon>Pseudomonadota</taxon>
        <taxon>Gammaproteobacteria</taxon>
        <taxon>Enterobacterales</taxon>
        <taxon>Erwiniaceae</taxon>
        <taxon>Erwinia</taxon>
    </lineage>
</organism>
<gene>
    <name evidence="2" type="ORF">NG99_13745</name>
</gene>